<dbReference type="PANTHER" id="PTHR34117:SF1">
    <property type="entry name" value="STYLE CELL-CYCLE INHIBITOR 1"/>
    <property type="match status" value="1"/>
</dbReference>
<gene>
    <name evidence="2" type="ORF">H6P81_019076</name>
</gene>
<evidence type="ECO:0000313" key="2">
    <source>
        <dbReference type="EMBL" id="KAG9438911.1"/>
    </source>
</evidence>
<dbReference type="EMBL" id="JAINDJ010000008">
    <property type="protein sequence ID" value="KAG9438911.1"/>
    <property type="molecule type" value="Genomic_DNA"/>
</dbReference>
<accession>A0AAV7DTQ9</accession>
<dbReference type="AlphaFoldDB" id="A0AAV7DTQ9"/>
<evidence type="ECO:0008006" key="4">
    <source>
        <dbReference type="Google" id="ProtNLM"/>
    </source>
</evidence>
<organism evidence="2 3">
    <name type="scientific">Aristolochia fimbriata</name>
    <name type="common">White veined hardy Dutchman's pipe vine</name>
    <dbReference type="NCBI Taxonomy" id="158543"/>
    <lineage>
        <taxon>Eukaryota</taxon>
        <taxon>Viridiplantae</taxon>
        <taxon>Streptophyta</taxon>
        <taxon>Embryophyta</taxon>
        <taxon>Tracheophyta</taxon>
        <taxon>Spermatophyta</taxon>
        <taxon>Magnoliopsida</taxon>
        <taxon>Magnoliidae</taxon>
        <taxon>Piperales</taxon>
        <taxon>Aristolochiaceae</taxon>
        <taxon>Aristolochia</taxon>
    </lineage>
</organism>
<reference evidence="2 3" key="1">
    <citation type="submission" date="2021-07" db="EMBL/GenBank/DDBJ databases">
        <title>The Aristolochia fimbriata genome: insights into angiosperm evolution, floral development and chemical biosynthesis.</title>
        <authorList>
            <person name="Jiao Y."/>
        </authorList>
    </citation>
    <scope>NUCLEOTIDE SEQUENCE [LARGE SCALE GENOMIC DNA]</scope>
    <source>
        <strain evidence="2">IBCAS-2021</strain>
        <tissue evidence="2">Leaf</tissue>
    </source>
</reference>
<comment type="caution">
    <text evidence="2">The sequence shown here is derived from an EMBL/GenBank/DDBJ whole genome shotgun (WGS) entry which is preliminary data.</text>
</comment>
<evidence type="ECO:0000256" key="1">
    <source>
        <dbReference type="SAM" id="MobiDB-lite"/>
    </source>
</evidence>
<protein>
    <recommendedName>
        <fullName evidence="4">Style cell-cycle inhibitor 1-A</fullName>
    </recommendedName>
</protein>
<feature type="region of interest" description="Disordered" evidence="1">
    <location>
        <begin position="1"/>
        <end position="75"/>
    </location>
</feature>
<evidence type="ECO:0000313" key="3">
    <source>
        <dbReference type="Proteomes" id="UP000825729"/>
    </source>
</evidence>
<dbReference type="InterPro" id="IPR044688">
    <property type="entry name" value="SCI-1-like"/>
</dbReference>
<keyword evidence="3" id="KW-1185">Reference proteome</keyword>
<proteinExistence type="predicted"/>
<feature type="compositionally biased region" description="Basic residues" evidence="1">
    <location>
        <begin position="22"/>
        <end position="51"/>
    </location>
</feature>
<dbReference type="PANTHER" id="PTHR34117">
    <property type="entry name" value="STYLE CELL-CYCLE INHIBITOR 1"/>
    <property type="match status" value="1"/>
</dbReference>
<feature type="compositionally biased region" description="Basic residues" evidence="1">
    <location>
        <begin position="64"/>
        <end position="73"/>
    </location>
</feature>
<dbReference type="Proteomes" id="UP000825729">
    <property type="component" value="Unassembled WGS sequence"/>
</dbReference>
<sequence length="150" mass="17839">MGGDDRSRKRRSPSGSEEEGSKKRRRKEGREEKRKRKKEKEKGKKSCRHSKHGSDGGTKSADKHGHKYPKRSRHYDLEEISTNDYFSKNNEFSTWLKQEKDIFFSDLSSDEARKLFSRFVKDWNRQKLQSHYYEGIKTGPRSAHSWKIKE</sequence>
<name>A0AAV7DTQ9_ARIFI</name>